<proteinExistence type="predicted"/>
<accession>A0AAD9P9K5</accession>
<feature type="compositionally biased region" description="Basic and acidic residues" evidence="6">
    <location>
        <begin position="7"/>
        <end position="24"/>
    </location>
</feature>
<feature type="compositionally biased region" description="Basic and acidic residues" evidence="6">
    <location>
        <begin position="51"/>
        <end position="60"/>
    </location>
</feature>
<feature type="domain" description="Helicase ATP-binding" evidence="8">
    <location>
        <begin position="308"/>
        <end position="468"/>
    </location>
</feature>
<dbReference type="EMBL" id="JAODUO010000073">
    <property type="protein sequence ID" value="KAK2190642.1"/>
    <property type="molecule type" value="Genomic_DNA"/>
</dbReference>
<evidence type="ECO:0000256" key="7">
    <source>
        <dbReference type="SAM" id="Phobius"/>
    </source>
</evidence>
<dbReference type="SMART" id="SM00490">
    <property type="entry name" value="HELICc"/>
    <property type="match status" value="1"/>
</dbReference>
<dbReference type="GO" id="GO:0003723">
    <property type="term" value="F:RNA binding"/>
    <property type="evidence" value="ECO:0007669"/>
    <property type="project" value="TreeGrafter"/>
</dbReference>
<dbReference type="CDD" id="cd18791">
    <property type="entry name" value="SF2_C_RHA"/>
    <property type="match status" value="1"/>
</dbReference>
<feature type="compositionally biased region" description="Basic and acidic residues" evidence="6">
    <location>
        <begin position="69"/>
        <end position="93"/>
    </location>
</feature>
<dbReference type="Pfam" id="PF00270">
    <property type="entry name" value="DEAD"/>
    <property type="match status" value="1"/>
</dbReference>
<keyword evidence="2" id="KW-0547">Nucleotide-binding</keyword>
<dbReference type="PANTHER" id="PTHR18934:SF221">
    <property type="entry name" value="ATP-DEPENDENT RNA HELICASE DHX34-RELATED"/>
    <property type="match status" value="1"/>
</dbReference>
<comment type="caution">
    <text evidence="10">The sequence shown here is derived from an EMBL/GenBank/DDBJ whole genome shotgun (WGS) entry which is preliminary data.</text>
</comment>
<dbReference type="SUPFAM" id="SSF52540">
    <property type="entry name" value="P-loop containing nucleoside triphosphate hydrolases"/>
    <property type="match status" value="1"/>
</dbReference>
<dbReference type="PROSITE" id="PS51194">
    <property type="entry name" value="HELICASE_CTER"/>
    <property type="match status" value="1"/>
</dbReference>
<evidence type="ECO:0000256" key="2">
    <source>
        <dbReference type="ARBA" id="ARBA00022741"/>
    </source>
</evidence>
<dbReference type="SMART" id="SM00487">
    <property type="entry name" value="DEXDc"/>
    <property type="match status" value="1"/>
</dbReference>
<evidence type="ECO:0000259" key="8">
    <source>
        <dbReference type="PROSITE" id="PS51192"/>
    </source>
</evidence>
<evidence type="ECO:0000259" key="9">
    <source>
        <dbReference type="PROSITE" id="PS51194"/>
    </source>
</evidence>
<dbReference type="GO" id="GO:0005524">
    <property type="term" value="F:ATP binding"/>
    <property type="evidence" value="ECO:0007669"/>
    <property type="project" value="UniProtKB-KW"/>
</dbReference>
<feature type="compositionally biased region" description="Acidic residues" evidence="6">
    <location>
        <begin position="890"/>
        <end position="905"/>
    </location>
</feature>
<keyword evidence="5" id="KW-0067">ATP-binding</keyword>
<dbReference type="InterPro" id="IPR028024">
    <property type="entry name" value="LYSET"/>
</dbReference>
<feature type="region of interest" description="Disordered" evidence="6">
    <location>
        <begin position="202"/>
        <end position="223"/>
    </location>
</feature>
<dbReference type="GO" id="GO:0016787">
    <property type="term" value="F:hydrolase activity"/>
    <property type="evidence" value="ECO:0007669"/>
    <property type="project" value="UniProtKB-KW"/>
</dbReference>
<dbReference type="PROSITE" id="PS00202">
    <property type="entry name" value="RUBREDOXIN"/>
    <property type="match status" value="1"/>
</dbReference>
<feature type="region of interest" description="Disordered" evidence="6">
    <location>
        <begin position="1"/>
        <end position="98"/>
    </location>
</feature>
<dbReference type="InterPro" id="IPR011545">
    <property type="entry name" value="DEAD/DEAH_box_helicase_dom"/>
</dbReference>
<dbReference type="PROSITE" id="PS51192">
    <property type="entry name" value="HELICASE_ATP_BIND_1"/>
    <property type="match status" value="1"/>
</dbReference>
<dbReference type="InterPro" id="IPR014001">
    <property type="entry name" value="Helicase_ATP-bd"/>
</dbReference>
<evidence type="ECO:0000256" key="5">
    <source>
        <dbReference type="ARBA" id="ARBA00022840"/>
    </source>
</evidence>
<evidence type="ECO:0008006" key="12">
    <source>
        <dbReference type="Google" id="ProtNLM"/>
    </source>
</evidence>
<dbReference type="InterPro" id="IPR018527">
    <property type="entry name" value="Rubredoxin_Fe_BS"/>
</dbReference>
<keyword evidence="7" id="KW-0472">Membrane</keyword>
<dbReference type="Gene3D" id="1.20.120.1080">
    <property type="match status" value="1"/>
</dbReference>
<dbReference type="InterPro" id="IPR011709">
    <property type="entry name" value="DEAD-box_helicase_OB_fold"/>
</dbReference>
<dbReference type="Pfam" id="PF21010">
    <property type="entry name" value="HA2_C"/>
    <property type="match status" value="1"/>
</dbReference>
<evidence type="ECO:0000256" key="3">
    <source>
        <dbReference type="ARBA" id="ARBA00022801"/>
    </source>
</evidence>
<dbReference type="Gene3D" id="3.40.50.300">
    <property type="entry name" value="P-loop containing nucleotide triphosphate hydrolases"/>
    <property type="match status" value="2"/>
</dbReference>
<keyword evidence="1" id="KW-0479">Metal-binding</keyword>
<keyword evidence="11" id="KW-1185">Reference proteome</keyword>
<dbReference type="InterPro" id="IPR007502">
    <property type="entry name" value="Helicase-assoc_dom"/>
</dbReference>
<dbReference type="PANTHER" id="PTHR18934">
    <property type="entry name" value="ATP-DEPENDENT RNA HELICASE"/>
    <property type="match status" value="1"/>
</dbReference>
<dbReference type="FunFam" id="1.20.120.1080:FF:000005">
    <property type="entry name" value="ATP-dependent helicase HrpA"/>
    <property type="match status" value="1"/>
</dbReference>
<dbReference type="InterPro" id="IPR027417">
    <property type="entry name" value="P-loop_NTPase"/>
</dbReference>
<dbReference type="CDD" id="cd17979">
    <property type="entry name" value="DEXHc_DHX34"/>
    <property type="match status" value="1"/>
</dbReference>
<keyword evidence="4" id="KW-0347">Helicase</keyword>
<dbReference type="InterPro" id="IPR001650">
    <property type="entry name" value="Helicase_C-like"/>
</dbReference>
<name>A0AAD9P9K5_RIDPI</name>
<dbReference type="Proteomes" id="UP001209878">
    <property type="component" value="Unassembled WGS sequence"/>
</dbReference>
<dbReference type="Pfam" id="PF07717">
    <property type="entry name" value="OB_NTP_bind"/>
    <property type="match status" value="1"/>
</dbReference>
<feature type="transmembrane region" description="Helical" evidence="7">
    <location>
        <begin position="1314"/>
        <end position="1334"/>
    </location>
</feature>
<feature type="compositionally biased region" description="Basic residues" evidence="6">
    <location>
        <begin position="25"/>
        <end position="34"/>
    </location>
</feature>
<gene>
    <name evidence="10" type="ORF">NP493_72g02002</name>
</gene>
<keyword evidence="7" id="KW-0812">Transmembrane</keyword>
<reference evidence="10" key="1">
    <citation type="journal article" date="2023" name="Mol. Biol. Evol.">
        <title>Third-Generation Sequencing Reveals the Adaptive Role of the Epigenome in Three Deep-Sea Polychaetes.</title>
        <authorList>
            <person name="Perez M."/>
            <person name="Aroh O."/>
            <person name="Sun Y."/>
            <person name="Lan Y."/>
            <person name="Juniper S.K."/>
            <person name="Young C.R."/>
            <person name="Angers B."/>
            <person name="Qian P.Y."/>
        </authorList>
    </citation>
    <scope>NUCLEOTIDE SEQUENCE</scope>
    <source>
        <strain evidence="10">R07B-5</strain>
    </source>
</reference>
<evidence type="ECO:0000313" key="10">
    <source>
        <dbReference type="EMBL" id="KAK2190642.1"/>
    </source>
</evidence>
<dbReference type="Pfam" id="PF15190">
    <property type="entry name" value="TMEM251"/>
    <property type="match status" value="1"/>
</dbReference>
<dbReference type="FunFam" id="3.40.50.300:FF:000540">
    <property type="entry name" value="probable ATP-dependent RNA helicase DHX34"/>
    <property type="match status" value="1"/>
</dbReference>
<evidence type="ECO:0000256" key="6">
    <source>
        <dbReference type="SAM" id="MobiDB-lite"/>
    </source>
</evidence>
<feature type="domain" description="Helicase C-terminal" evidence="9">
    <location>
        <begin position="504"/>
        <end position="672"/>
    </location>
</feature>
<evidence type="ECO:0000313" key="11">
    <source>
        <dbReference type="Proteomes" id="UP001209878"/>
    </source>
</evidence>
<dbReference type="SMART" id="SM00847">
    <property type="entry name" value="HA2"/>
    <property type="match status" value="1"/>
</dbReference>
<keyword evidence="3" id="KW-0378">Hydrolase</keyword>
<keyword evidence="7" id="KW-1133">Transmembrane helix</keyword>
<sequence length="1441" mass="165265">MSGNRHHHDDDKCERKSRREDHCKERKHHRKHSRHEQECPPKHHKSHKHNRDGDRDDRQTHMHSQQCQREPDQRHRQCHKQQEEYRHNWHESASRQSHKLGAEHAELKCLNRSSVKYNIDGTTTEIKDDRQSEFGNVPSALLTLDPEKEAEFPDYDFLWDEYKHILDKVFFGTGAQICKGTEEYTDFWAFLNKYVSYKKQKARKEKTTTGAPSKNTDTLNLSETDGTKPQINVTFKLTKDGEQSLKRYCERHGNTNDPNSLNAHRLAQFRQIILYYLDFMQKQKLAKIAKMQDDQRQLPIYQFKERIIDMVRQHKVVVVAGDTGCGKSTQMPQYLLEAGFKQMACTQPRRIACISLAKRVSYETNNEYGSEVGFQVRFEKSKTSATRILFLTEGLLLRQISGDQMLSMYDVVVMDEVHERHIHTDFLLGIMKCLLQQRDAVKLVLMSATINVELFSAYFDNAPVVKIPGRQYPITLNHCPLSIEEQGGKTSKIDPAPYLRILQAIDHKYPATERGDVLVFLSGMTEIMTVAEVTKEYAEKTKRWIILMLHSALPLAEQDKVFDLPPSGVRKCILSTNIAETSVTVDGVRFVVDSGKVKEMSFDSNYNMQRLQEFWISQASAEQRKGRAGRTGPGVCYRMYSESDYAALQEYSTPEIHRVPLDSLILQMIAMGLPDARKFPYIEPPAQSTVEHSIAFLKDQKAITEDEKLTAVGHMLAQLPVDIVIGRMLIMASIFDMLDPVLTIASSLSIRTPFNSQAQRNFDVADRRKELESDHGDLITLLNAYNEWIRMKADGQQGRSLKWCKRRGLEQQRLYEMSKLKQQFQELLQEHSLVGESGGGERREFTPAERRQRLIQRRQLRELRKQQRGFTRKRKYLKLEDESQEFLSVMDEDDDDDDGGTDGDVDSNIKDLEFRLTHDLEKIEKGFQSGGFTLRELHLLKSILCSGLFPQVAIADEHNSYKPDSEVAFHTRRKMFVLLHPSSVFAQKPSLLEQPEDESLSEELSAKLRSHHHTVLSSKHQLLTYVSLLETNKPYLVGLMRVPALQTLLLFSSTIDTNADCTLIVCDGWLELYIPEADVAESIVSSVVHLRATWQKLIKMKLENLAARGSEDTKRGGVAKKARKLSRQLSEKLAEFLDCKVLYSLRRMMAVESETLYVGPVHMEGEDGEGGEGTSLFNHCSSAPEHPIKGGSQVNDYLTYNCLRDSIDTWGDYQLCMQKHWTCPRCGCSLIVTIAERLQHEERCETAMTGSSCDTRETVDQEVSGTRKSFCCDVCGQEFRFTTKEMLKHRKTCTKLSAASGQIGVKVMNFRQRVAWLLLLCYLTCSCAALYYVFELHSWYSFYTVERVDTRHSDTRHSDVTLAWHFVGVPSKVWIGALITAYLQVFFLLLVCTRAAPTWSLALFWPLYLYMQCRSCCVTMAGPSPKSFTIPVGHGHKVINT</sequence>
<feature type="compositionally biased region" description="Polar residues" evidence="6">
    <location>
        <begin position="208"/>
        <end position="223"/>
    </location>
</feature>
<protein>
    <recommendedName>
        <fullName evidence="12">ATP-dependent RNA helicase DHX34</fullName>
    </recommendedName>
</protein>
<dbReference type="FunFam" id="3.40.50.300:FF:000725">
    <property type="entry name" value="probable ATP-dependent RNA helicase DHX34"/>
    <property type="match status" value="1"/>
</dbReference>
<evidence type="ECO:0000256" key="1">
    <source>
        <dbReference type="ARBA" id="ARBA00022723"/>
    </source>
</evidence>
<organism evidence="10 11">
    <name type="scientific">Ridgeia piscesae</name>
    <name type="common">Tubeworm</name>
    <dbReference type="NCBI Taxonomy" id="27915"/>
    <lineage>
        <taxon>Eukaryota</taxon>
        <taxon>Metazoa</taxon>
        <taxon>Spiralia</taxon>
        <taxon>Lophotrochozoa</taxon>
        <taxon>Annelida</taxon>
        <taxon>Polychaeta</taxon>
        <taxon>Sedentaria</taxon>
        <taxon>Canalipalpata</taxon>
        <taxon>Sabellida</taxon>
        <taxon>Siboglinidae</taxon>
        <taxon>Ridgeia</taxon>
    </lineage>
</organism>
<dbReference type="GO" id="GO:0046872">
    <property type="term" value="F:metal ion binding"/>
    <property type="evidence" value="ECO:0007669"/>
    <property type="project" value="UniProtKB-KW"/>
</dbReference>
<evidence type="ECO:0000256" key="4">
    <source>
        <dbReference type="ARBA" id="ARBA00022806"/>
    </source>
</evidence>
<feature type="region of interest" description="Disordered" evidence="6">
    <location>
        <begin position="888"/>
        <end position="907"/>
    </location>
</feature>
<dbReference type="GO" id="GO:0004386">
    <property type="term" value="F:helicase activity"/>
    <property type="evidence" value="ECO:0007669"/>
    <property type="project" value="UniProtKB-KW"/>
</dbReference>
<dbReference type="Pfam" id="PF00271">
    <property type="entry name" value="Helicase_C"/>
    <property type="match status" value="1"/>
</dbReference>